<evidence type="ECO:0000256" key="8">
    <source>
        <dbReference type="NCBIfam" id="TIGR00233"/>
    </source>
</evidence>
<dbReference type="InterPro" id="IPR014729">
    <property type="entry name" value="Rossmann-like_a/b/a_fold"/>
</dbReference>
<evidence type="ECO:0000256" key="2">
    <source>
        <dbReference type="ARBA" id="ARBA00013161"/>
    </source>
</evidence>
<dbReference type="EMBL" id="JAQNDM010000002">
    <property type="protein sequence ID" value="MDC0707653.1"/>
    <property type="molecule type" value="Genomic_DNA"/>
</dbReference>
<evidence type="ECO:0000256" key="9">
    <source>
        <dbReference type="RuleBase" id="RU363036"/>
    </source>
</evidence>
<name>A0ABT5D3F7_9BACT</name>
<protein>
    <recommendedName>
        <fullName evidence="2 8">Tryptophan--tRNA ligase</fullName>
        <ecNumber evidence="2 8">6.1.1.2</ecNumber>
    </recommendedName>
</protein>
<dbReference type="InterPro" id="IPR002306">
    <property type="entry name" value="Trp-tRNA-ligase"/>
</dbReference>
<dbReference type="InterPro" id="IPR002305">
    <property type="entry name" value="aa-tRNA-synth_Ic"/>
</dbReference>
<evidence type="ECO:0000313" key="11">
    <source>
        <dbReference type="Proteomes" id="UP001221838"/>
    </source>
</evidence>
<comment type="similarity">
    <text evidence="1 9">Belongs to the class-I aminoacyl-tRNA synthetase family.</text>
</comment>
<evidence type="ECO:0000256" key="3">
    <source>
        <dbReference type="ARBA" id="ARBA00022598"/>
    </source>
</evidence>
<dbReference type="PANTHER" id="PTHR43766:SF1">
    <property type="entry name" value="TRYPTOPHAN--TRNA LIGASE, MITOCHONDRIAL"/>
    <property type="match status" value="1"/>
</dbReference>
<keyword evidence="4 9" id="KW-0547">Nucleotide-binding</keyword>
<dbReference type="PANTHER" id="PTHR43766">
    <property type="entry name" value="TRYPTOPHAN--TRNA LIGASE, MITOCHONDRIAL"/>
    <property type="match status" value="1"/>
</dbReference>
<dbReference type="PRINTS" id="PR01039">
    <property type="entry name" value="TRNASYNTHTRP"/>
</dbReference>
<keyword evidence="7 9" id="KW-0030">Aminoacyl-tRNA synthetase</keyword>
<dbReference type="SUPFAM" id="SSF52374">
    <property type="entry name" value="Nucleotidylyl transferase"/>
    <property type="match status" value="1"/>
</dbReference>
<proteinExistence type="inferred from homology"/>
<evidence type="ECO:0000256" key="7">
    <source>
        <dbReference type="ARBA" id="ARBA00023146"/>
    </source>
</evidence>
<dbReference type="Proteomes" id="UP001221838">
    <property type="component" value="Unassembled WGS sequence"/>
</dbReference>
<keyword evidence="3 9" id="KW-0436">Ligase</keyword>
<gene>
    <name evidence="10" type="primary">trpS</name>
    <name evidence="10" type="ORF">POL68_04155</name>
</gene>
<evidence type="ECO:0000313" key="10">
    <source>
        <dbReference type="EMBL" id="MDC0707653.1"/>
    </source>
</evidence>
<keyword evidence="11" id="KW-1185">Reference proteome</keyword>
<sequence>MRILSGVQSSGRLHIGNYYGAIRQFIQLQSEGEALYFIANLHALTTVREPAKAEEFTREAALAYLSLGLDPSRAILFRQSDVREVLELYWILGTVVPHANLERAHSYKDKTAKGISPDFGLFAYPVLMAADILLYSADVVPVGKDQVQHIEFARDWAVKFNLTYVPGYDPADPEGKQKGHAPGILKLPEARLQESTATVMGVDGQKMSKSYGNTIDIFGDEKEIKKRFMSIKSDSTPVEAPKPTEGSALYDLMKVMLPPAEFAAADATWRAGGKGYGEYKKLLLEAFHATFGPARQRREELLRDPGELERLLQDGARRAREKAAPLMDQVRRAVGIS</sequence>
<dbReference type="Pfam" id="PF00579">
    <property type="entry name" value="tRNA-synt_1b"/>
    <property type="match status" value="1"/>
</dbReference>
<keyword evidence="6 9" id="KW-0648">Protein biosynthesis</keyword>
<dbReference type="Gene3D" id="3.40.50.620">
    <property type="entry name" value="HUPs"/>
    <property type="match status" value="1"/>
</dbReference>
<accession>A0ABT5D3F7</accession>
<keyword evidence="5 9" id="KW-0067">ATP-binding</keyword>
<dbReference type="InterPro" id="IPR050203">
    <property type="entry name" value="Trp-tRNA_synthetase"/>
</dbReference>
<dbReference type="CDD" id="cd00806">
    <property type="entry name" value="TrpRS_core"/>
    <property type="match status" value="1"/>
</dbReference>
<dbReference type="EC" id="6.1.1.2" evidence="2 8"/>
<evidence type="ECO:0000256" key="4">
    <source>
        <dbReference type="ARBA" id="ARBA00022741"/>
    </source>
</evidence>
<dbReference type="NCBIfam" id="TIGR00233">
    <property type="entry name" value="trpS"/>
    <property type="match status" value="1"/>
</dbReference>
<dbReference type="Gene3D" id="1.10.240.10">
    <property type="entry name" value="Tyrosyl-Transfer RNA Synthetase"/>
    <property type="match status" value="1"/>
</dbReference>
<evidence type="ECO:0000256" key="1">
    <source>
        <dbReference type="ARBA" id="ARBA00005594"/>
    </source>
</evidence>
<evidence type="ECO:0000256" key="5">
    <source>
        <dbReference type="ARBA" id="ARBA00022840"/>
    </source>
</evidence>
<evidence type="ECO:0000256" key="6">
    <source>
        <dbReference type="ARBA" id="ARBA00022917"/>
    </source>
</evidence>
<organism evidence="10 11">
    <name type="scientific">Stigmatella ashevillensis</name>
    <dbReference type="NCBI Taxonomy" id="2995309"/>
    <lineage>
        <taxon>Bacteria</taxon>
        <taxon>Pseudomonadati</taxon>
        <taxon>Myxococcota</taxon>
        <taxon>Myxococcia</taxon>
        <taxon>Myxococcales</taxon>
        <taxon>Cystobacterineae</taxon>
        <taxon>Archangiaceae</taxon>
        <taxon>Stigmatella</taxon>
    </lineage>
</organism>
<dbReference type="RefSeq" id="WP_272134889.1">
    <property type="nucleotide sequence ID" value="NZ_JAQNDM010000002.1"/>
</dbReference>
<dbReference type="GO" id="GO:0004830">
    <property type="term" value="F:tryptophan-tRNA ligase activity"/>
    <property type="evidence" value="ECO:0007669"/>
    <property type="project" value="UniProtKB-EC"/>
</dbReference>
<comment type="caution">
    <text evidence="10">The sequence shown here is derived from an EMBL/GenBank/DDBJ whole genome shotgun (WGS) entry which is preliminary data.</text>
</comment>
<reference evidence="10 11" key="1">
    <citation type="submission" date="2022-11" db="EMBL/GenBank/DDBJ databases">
        <title>Minimal conservation of predation-associated metabolite biosynthetic gene clusters underscores biosynthetic potential of Myxococcota including descriptions for ten novel species: Archangium lansinium sp. nov., Myxococcus landrumus sp. nov., Nannocystis bai.</title>
        <authorList>
            <person name="Ahearne A."/>
            <person name="Stevens C."/>
            <person name="Dowd S."/>
        </authorList>
    </citation>
    <scope>NUCLEOTIDE SEQUENCE [LARGE SCALE GENOMIC DNA]</scope>
    <source>
        <strain evidence="10 11">NCWAL01</strain>
    </source>
</reference>